<feature type="compositionally biased region" description="Acidic residues" evidence="3">
    <location>
        <begin position="507"/>
        <end position="517"/>
    </location>
</feature>
<feature type="region of interest" description="Disordered" evidence="3">
    <location>
        <begin position="372"/>
        <end position="534"/>
    </location>
</feature>
<dbReference type="InterPro" id="IPR016024">
    <property type="entry name" value="ARM-type_fold"/>
</dbReference>
<feature type="domain" description="26S proteasome regulatory subunit RPN2 C-terminal" evidence="4">
    <location>
        <begin position="231"/>
        <end position="401"/>
    </location>
</feature>
<dbReference type="InterPro" id="IPR040623">
    <property type="entry name" value="RPN2_C"/>
</dbReference>
<gene>
    <name evidence="5" type="ORF">CDD80_614</name>
</gene>
<feature type="compositionally biased region" description="Basic and acidic residues" evidence="3">
    <location>
        <begin position="291"/>
        <end position="300"/>
    </location>
</feature>
<comment type="caution">
    <text evidence="5">The sequence shown here is derived from an EMBL/GenBank/DDBJ whole genome shotgun (WGS) entry which is preliminary data.</text>
</comment>
<feature type="compositionally biased region" description="Basic and acidic residues" evidence="3">
    <location>
        <begin position="391"/>
        <end position="411"/>
    </location>
</feature>
<dbReference type="GO" id="GO:0043161">
    <property type="term" value="P:proteasome-mediated ubiquitin-dependent protein catabolic process"/>
    <property type="evidence" value="ECO:0007669"/>
    <property type="project" value="TreeGrafter"/>
</dbReference>
<dbReference type="Gene3D" id="1.25.10.10">
    <property type="entry name" value="Leucine-rich Repeat Variant"/>
    <property type="match status" value="1"/>
</dbReference>
<dbReference type="GO" id="GO:0005634">
    <property type="term" value="C:nucleus"/>
    <property type="evidence" value="ECO:0007669"/>
    <property type="project" value="TreeGrafter"/>
</dbReference>
<evidence type="ECO:0000256" key="1">
    <source>
        <dbReference type="ARBA" id="ARBA00022737"/>
    </source>
</evidence>
<dbReference type="InterPro" id="IPR011989">
    <property type="entry name" value="ARM-like"/>
</dbReference>
<feature type="compositionally biased region" description="Acidic residues" evidence="3">
    <location>
        <begin position="525"/>
        <end position="534"/>
    </location>
</feature>
<evidence type="ECO:0000259" key="4">
    <source>
        <dbReference type="Pfam" id="PF18004"/>
    </source>
</evidence>
<evidence type="ECO:0000313" key="5">
    <source>
        <dbReference type="EMBL" id="PHH80611.1"/>
    </source>
</evidence>
<dbReference type="AlphaFoldDB" id="A0A2C5ZMT3"/>
<protein>
    <recommendedName>
        <fullName evidence="4">26S proteasome regulatory subunit RPN2 C-terminal domain-containing protein</fullName>
    </recommendedName>
</protein>
<dbReference type="GO" id="GO:0008540">
    <property type="term" value="C:proteasome regulatory particle, base subcomplex"/>
    <property type="evidence" value="ECO:0007669"/>
    <property type="project" value="TreeGrafter"/>
</dbReference>
<feature type="compositionally biased region" description="Basic and acidic residues" evidence="3">
    <location>
        <begin position="313"/>
        <end position="349"/>
    </location>
</feature>
<dbReference type="Pfam" id="PF18004">
    <property type="entry name" value="RPN2_C"/>
    <property type="match status" value="1"/>
</dbReference>
<keyword evidence="6" id="KW-1185">Reference proteome</keyword>
<evidence type="ECO:0000313" key="6">
    <source>
        <dbReference type="Proteomes" id="UP000226431"/>
    </source>
</evidence>
<dbReference type="EMBL" id="NJES01000012">
    <property type="protein sequence ID" value="PHH80611.1"/>
    <property type="molecule type" value="Genomic_DNA"/>
</dbReference>
<dbReference type="Pfam" id="PF13646">
    <property type="entry name" value="HEAT_2"/>
    <property type="match status" value="1"/>
</dbReference>
<organism evidence="5 6">
    <name type="scientific">Ophiocordyceps camponoti-rufipedis</name>
    <dbReference type="NCBI Taxonomy" id="2004952"/>
    <lineage>
        <taxon>Eukaryota</taxon>
        <taxon>Fungi</taxon>
        <taxon>Dikarya</taxon>
        <taxon>Ascomycota</taxon>
        <taxon>Pezizomycotina</taxon>
        <taxon>Sordariomycetes</taxon>
        <taxon>Hypocreomycetidae</taxon>
        <taxon>Hypocreales</taxon>
        <taxon>Ophiocordycipitaceae</taxon>
        <taxon>Ophiocordyceps</taxon>
    </lineage>
</organism>
<dbReference type="Proteomes" id="UP000226431">
    <property type="component" value="Unassembled WGS sequence"/>
</dbReference>
<feature type="compositionally biased region" description="Low complexity" evidence="3">
    <location>
        <begin position="417"/>
        <end position="436"/>
    </location>
</feature>
<feature type="compositionally biased region" description="Low complexity" evidence="3">
    <location>
        <begin position="479"/>
        <end position="502"/>
    </location>
</feature>
<dbReference type="GO" id="GO:0034515">
    <property type="term" value="C:proteasome storage granule"/>
    <property type="evidence" value="ECO:0007669"/>
    <property type="project" value="TreeGrafter"/>
</dbReference>
<name>A0A2C5ZMT3_9HYPO</name>
<dbReference type="OrthoDB" id="261572at2759"/>
<feature type="region of interest" description="Disordered" evidence="3">
    <location>
        <begin position="284"/>
        <end position="349"/>
    </location>
</feature>
<proteinExistence type="predicted"/>
<keyword evidence="2" id="KW-0647">Proteasome</keyword>
<evidence type="ECO:0000256" key="2">
    <source>
        <dbReference type="ARBA" id="ARBA00022942"/>
    </source>
</evidence>
<dbReference type="STRING" id="2004952.A0A2C5ZMT3"/>
<dbReference type="PANTHER" id="PTHR10943">
    <property type="entry name" value="26S PROTEASOME NON-ATPASE REGULATORY SUBUNIT"/>
    <property type="match status" value="1"/>
</dbReference>
<reference evidence="5 6" key="1">
    <citation type="submission" date="2017-06" db="EMBL/GenBank/DDBJ databases">
        <title>Ant-infecting Ophiocordyceps genomes reveal a high diversity of potential behavioral manipulation genes and a possible major role for enterotoxins.</title>
        <authorList>
            <person name="De Bekker C."/>
            <person name="Evans H.C."/>
            <person name="Brachmann A."/>
            <person name="Hughes D.P."/>
        </authorList>
    </citation>
    <scope>NUCLEOTIDE SEQUENCE [LARGE SCALE GENOMIC DNA]</scope>
    <source>
        <strain evidence="5 6">Map16</strain>
    </source>
</reference>
<accession>A0A2C5ZMT3</accession>
<evidence type="ECO:0000256" key="3">
    <source>
        <dbReference type="SAM" id="MobiDB-lite"/>
    </source>
</evidence>
<sequence length="534" mass="58079">MYGRQKGADVMIEGLLNDPDPTLRYGGILTVAMAYCGSGSNKAIRKLLHTAVSDVNDDVRRIAVMSLGFILFRKPGSVPRMVELLSESYNPHVRYGSAMALGISCAGTGLDEAIDLLEPMMKDPTDFVRQGALISLAMIMVQQNEVMNPKVSSIRKTLKKVVGDRHEDAMTKFGAALALGIIDAGGRNCTIGLQTQTGNLNMAGIVGMAVFTQYWYWFPFTHFLSLSFSPTAVIGLDHDLEMPDFKFHCAARQSLFDYPPEQEVKAEEAPSLIATAILSTTAQAKRRAQKKERAQRRESMDLDQPPASAKSASADKMDVDDKKDEAKDKKASDDKETPTSADAKKKPEKEKIGYDIENLSRVLPGQLKYISFPAGRYQPVKKPTGGPLLLDDTRPNEPKSLMEEKLKKATTERAPVAGQQPPSSSSTSGRPATTTRLSGRPLLEGLVDPSRAAAGDSALEQLLRAQRRSPFGLADASHHQQQQQQQQQQSSISSSGAAAAAGVLTAVDEDGEGDEEAQVPREFEYFSDEEAGQE</sequence>
<keyword evidence="1" id="KW-0677">Repeat</keyword>
<dbReference type="SUPFAM" id="SSF48371">
    <property type="entry name" value="ARM repeat"/>
    <property type="match status" value="1"/>
</dbReference>
<dbReference type="PANTHER" id="PTHR10943:SF2">
    <property type="entry name" value="26S PROTEASOME NON-ATPASE REGULATORY SUBUNIT 1"/>
    <property type="match status" value="1"/>
</dbReference>